<dbReference type="PANTHER" id="PTHR13145:SF0">
    <property type="entry name" value="E3 UBIQUITIN-PROTEIN LIGASE MARCHF6"/>
    <property type="match status" value="1"/>
</dbReference>
<feature type="compositionally biased region" description="Basic and acidic residues" evidence="13">
    <location>
        <begin position="488"/>
        <end position="497"/>
    </location>
</feature>
<feature type="transmembrane region" description="Helical" evidence="14">
    <location>
        <begin position="944"/>
        <end position="966"/>
    </location>
</feature>
<dbReference type="InterPro" id="IPR056521">
    <property type="entry name" value="MARCHF6-like_C"/>
</dbReference>
<evidence type="ECO:0000256" key="5">
    <source>
        <dbReference type="ARBA" id="ARBA00022679"/>
    </source>
</evidence>
<dbReference type="SUPFAM" id="SSF57850">
    <property type="entry name" value="RING/U-box"/>
    <property type="match status" value="1"/>
</dbReference>
<dbReference type="InterPro" id="IPR013083">
    <property type="entry name" value="Znf_RING/FYVE/PHD"/>
</dbReference>
<feature type="region of interest" description="Disordered" evidence="13">
    <location>
        <begin position="1"/>
        <end position="74"/>
    </location>
</feature>
<keyword evidence="11 14" id="KW-1133">Transmembrane helix</keyword>
<feature type="transmembrane region" description="Helical" evidence="14">
    <location>
        <begin position="1164"/>
        <end position="1191"/>
    </location>
</feature>
<feature type="domain" description="RING-CH-type" evidence="15">
    <location>
        <begin position="73"/>
        <end position="159"/>
    </location>
</feature>
<dbReference type="PANTHER" id="PTHR13145">
    <property type="entry name" value="SSM4 PROTEIN"/>
    <property type="match status" value="1"/>
</dbReference>
<keyword evidence="8" id="KW-0863">Zinc-finger</keyword>
<comment type="pathway">
    <text evidence="3">Protein modification; protein ubiquitination.</text>
</comment>
<dbReference type="GO" id="GO:0005789">
    <property type="term" value="C:endoplasmic reticulum membrane"/>
    <property type="evidence" value="ECO:0007669"/>
    <property type="project" value="TreeGrafter"/>
</dbReference>
<evidence type="ECO:0000313" key="16">
    <source>
        <dbReference type="EMBL" id="SGZ30426.1"/>
    </source>
</evidence>
<evidence type="ECO:0000313" key="17">
    <source>
        <dbReference type="Proteomes" id="UP000249464"/>
    </source>
</evidence>
<dbReference type="EMBL" id="FQNC01000110">
    <property type="protein sequence ID" value="SGZ30426.1"/>
    <property type="molecule type" value="Genomic_DNA"/>
</dbReference>
<dbReference type="PROSITE" id="PS51292">
    <property type="entry name" value="ZF_RING_CH"/>
    <property type="match status" value="1"/>
</dbReference>
<evidence type="ECO:0000256" key="7">
    <source>
        <dbReference type="ARBA" id="ARBA00022723"/>
    </source>
</evidence>
<organism evidence="16 17">
    <name type="scientific">Microbotryum silenes-dioicae</name>
    <dbReference type="NCBI Taxonomy" id="796604"/>
    <lineage>
        <taxon>Eukaryota</taxon>
        <taxon>Fungi</taxon>
        <taxon>Dikarya</taxon>
        <taxon>Basidiomycota</taxon>
        <taxon>Pucciniomycotina</taxon>
        <taxon>Microbotryomycetes</taxon>
        <taxon>Microbotryales</taxon>
        <taxon>Microbotryaceae</taxon>
        <taxon>Microbotryum</taxon>
    </lineage>
</organism>
<feature type="transmembrane region" description="Helical" evidence="14">
    <location>
        <begin position="210"/>
        <end position="229"/>
    </location>
</feature>
<comment type="subcellular location">
    <subcellularLocation>
        <location evidence="2">Membrane</location>
        <topology evidence="2">Multi-pass membrane protein</topology>
    </subcellularLocation>
</comment>
<feature type="transmembrane region" description="Helical" evidence="14">
    <location>
        <begin position="1242"/>
        <end position="1264"/>
    </location>
</feature>
<dbReference type="Pfam" id="PF23113">
    <property type="entry name" value="MARCHF6_C"/>
    <property type="match status" value="1"/>
</dbReference>
<evidence type="ECO:0000256" key="10">
    <source>
        <dbReference type="ARBA" id="ARBA00022833"/>
    </source>
</evidence>
<feature type="region of interest" description="Disordered" evidence="13">
    <location>
        <begin position="451"/>
        <end position="571"/>
    </location>
</feature>
<sequence>MERWQDYDQNVRPTAGPSSSSSDAQLHQLGPGHDHPTPNEGTIPRSPSTSSDHPPTSMADAARDAPGADADDQDQVEDHVCRVCRSGAPEDGALFWPCQCAGSMKSVQHSLPQTVPVPLASAYISRFPFRYVHESCMNEWVRVSKKTKCELCRTPLHYTSIYPAHMPSHLPPKIVLRHLVSSLLSSLALVLRLILVALLWLVVLPYAIESIFKLFICTADGLGIFSLVITTRVTPVRLAGGTYMTLLPRTTHSNSGQTIEYFVNSTLCYLKQNLTSPASSTTLMNMTTGLSSLIQTPLDESSDLVHTATQSTPNWIGRLDKIDYIRTMIYGPTPRSKIAWDVIFDTIASDVFKGQVITSIVIVLFVIGFLVREWILTNAPPEIPPAPVPVPAPAPAPAAAAEAPVIPELIVGEERAQGLVHMEIDDELRGPQYDEMWRHLERTLDRLAAVDPSVNLPPRQTEQVRGVTSDARLVHDEEDEEEDQDYVDSEREDRSGESESSDEDDEDDEDEEYNGVHIPGLTGDYVPGLDDPNGGPSYIIRRVNPEGSQPPPVQPAQEEARPRPPILRGELAPAPRAPAANIAAREVPPPPEQQINNERAMIVAADAANAPILPDDPPPNDDDFAAEDLFDDFEGVLEAIGMRGSFSTLLQNICLMMLLVSLCLAIGLWIPLSLGRVMAGLDAIRWVVMPLRVVRWFSDPVFDKAFEVVMWAPRKGVRFVDTMVQDAGDGTILGKVLAKFGGVASHSPVVANSTVAVASTKPLAASSVKMTFKTAVKHYKMMGHAEDTFHRALCTALGYMTFLLGGAGYLHITDNEYSRSVNRAIREGISQQLTLLKVCFFVAVEIILFPASCGLLVNLSTYPLFPGASLATRLNYLHAAPFSGFFLTWLAGTIFMFSFSAAIDAVREVVRPGLIWFIKDPQSHDFHPIREILERSSWTQAKKIFTSMLLYGSVIFLSLSTNVFFLKYCCPTILPLNWLSTRSFSVPLDLLIYRFVVPFTIGLVEPRSIAKTWWTQWARRSAKALRLSHFLFGERNLDEEGTHVRRTWRARILLLKAPVPPRPVEGDDRIRDTTFDDEFFSSSSSTRPVIFQHDGGFGRVPALDTVRTTPNRPILIRVTSQGFPLTPRGEQVIAEQVSEMATTRKKDAYEVVYLPPAFAVRVGVWCYLAWLAGSAALVGGVVGPLVVGRYLLSKIASSPPHDFYAFTLGAHLLILFAYGISHASQFRPSRQTWSTIRIFSMTILLAGILTPLALGLFVEAYVVLPVKLLQTHRYIAKLLPTPSAPSASMSTIHVLPSWSLGILIQHLLLLLLRSPLILPSTSPLRLAQSRAKTLWLHQARPAALSLLLKDLYTPLFLTLLTSLLFPTCLAISLHRLLLHFYPSLSYIPSTHFEPYPITTCIQLTYFIHSTLFILITFGWGFRKWWLNWLGRRRELEYLVERRLRNYESLS</sequence>
<dbReference type="GO" id="GO:0008270">
    <property type="term" value="F:zinc ion binding"/>
    <property type="evidence" value="ECO:0007669"/>
    <property type="project" value="UniProtKB-KW"/>
</dbReference>
<dbReference type="SMART" id="SM00744">
    <property type="entry name" value="RINGv"/>
    <property type="match status" value="1"/>
</dbReference>
<dbReference type="GO" id="GO:0061630">
    <property type="term" value="F:ubiquitin protein ligase activity"/>
    <property type="evidence" value="ECO:0007669"/>
    <property type="project" value="UniProtKB-EC"/>
</dbReference>
<evidence type="ECO:0000256" key="8">
    <source>
        <dbReference type="ARBA" id="ARBA00022771"/>
    </source>
</evidence>
<evidence type="ECO:0000256" key="1">
    <source>
        <dbReference type="ARBA" id="ARBA00000900"/>
    </source>
</evidence>
<evidence type="ECO:0000256" key="12">
    <source>
        <dbReference type="ARBA" id="ARBA00023136"/>
    </source>
</evidence>
<keyword evidence="9" id="KW-0833">Ubl conjugation pathway</keyword>
<keyword evidence="5" id="KW-0808">Transferase</keyword>
<evidence type="ECO:0000256" key="2">
    <source>
        <dbReference type="ARBA" id="ARBA00004141"/>
    </source>
</evidence>
<comment type="catalytic activity">
    <reaction evidence="1">
        <text>S-ubiquitinyl-[E2 ubiquitin-conjugating enzyme]-L-cysteine + [acceptor protein]-L-lysine = [E2 ubiquitin-conjugating enzyme]-L-cysteine + N(6)-ubiquitinyl-[acceptor protein]-L-lysine.</text>
        <dbReference type="EC" id="2.3.2.27"/>
    </reaction>
</comment>
<dbReference type="GO" id="GO:0036503">
    <property type="term" value="P:ERAD pathway"/>
    <property type="evidence" value="ECO:0007669"/>
    <property type="project" value="TreeGrafter"/>
</dbReference>
<keyword evidence="10" id="KW-0862">Zinc</keyword>
<dbReference type="InterPro" id="IPR011016">
    <property type="entry name" value="Znf_RING-CH"/>
</dbReference>
<keyword evidence="7" id="KW-0479">Metal-binding</keyword>
<feature type="transmembrane region" description="Helical" evidence="14">
    <location>
        <begin position="649"/>
        <end position="670"/>
    </location>
</feature>
<feature type="compositionally biased region" description="Low complexity" evidence="13">
    <location>
        <begin position="44"/>
        <end position="68"/>
    </location>
</feature>
<evidence type="ECO:0000256" key="13">
    <source>
        <dbReference type="SAM" id="MobiDB-lite"/>
    </source>
</evidence>
<keyword evidence="6 14" id="KW-0812">Transmembrane</keyword>
<proteinExistence type="predicted"/>
<evidence type="ECO:0000256" key="3">
    <source>
        <dbReference type="ARBA" id="ARBA00004906"/>
    </source>
</evidence>
<keyword evidence="17" id="KW-1185">Reference proteome</keyword>
<feature type="transmembrane region" description="Helical" evidence="14">
    <location>
        <begin position="1401"/>
        <end position="1421"/>
    </location>
</feature>
<feature type="transmembrane region" description="Helical" evidence="14">
    <location>
        <begin position="833"/>
        <end position="859"/>
    </location>
</feature>
<evidence type="ECO:0000256" key="6">
    <source>
        <dbReference type="ARBA" id="ARBA00022692"/>
    </source>
</evidence>
<keyword evidence="12 14" id="KW-0472">Membrane</keyword>
<feature type="compositionally biased region" description="Acidic residues" evidence="13">
    <location>
        <begin position="499"/>
        <end position="513"/>
    </location>
</feature>
<evidence type="ECO:0000256" key="9">
    <source>
        <dbReference type="ARBA" id="ARBA00022786"/>
    </source>
</evidence>
<evidence type="ECO:0000259" key="15">
    <source>
        <dbReference type="PROSITE" id="PS51292"/>
    </source>
</evidence>
<dbReference type="EC" id="2.3.2.27" evidence="4"/>
<dbReference type="Proteomes" id="UP000249464">
    <property type="component" value="Unassembled WGS sequence"/>
</dbReference>
<feature type="transmembrane region" description="Helical" evidence="14">
    <location>
        <begin position="1292"/>
        <end position="1312"/>
    </location>
</feature>
<reference evidence="16 17" key="1">
    <citation type="submission" date="2016-11" db="EMBL/GenBank/DDBJ databases">
        <authorList>
            <person name="Jaros S."/>
            <person name="Januszkiewicz K."/>
            <person name="Wedrychowicz H."/>
        </authorList>
    </citation>
    <scope>NUCLEOTIDE SEQUENCE [LARGE SCALE GENOMIC DNA]</scope>
</reference>
<accession>A0A2X0PPB9</accession>
<feature type="compositionally biased region" description="Polar residues" evidence="13">
    <location>
        <begin position="7"/>
        <end position="25"/>
    </location>
</feature>
<feature type="transmembrane region" description="Helical" evidence="14">
    <location>
        <begin position="183"/>
        <end position="204"/>
    </location>
</feature>
<evidence type="ECO:0000256" key="14">
    <source>
        <dbReference type="SAM" id="Phobius"/>
    </source>
</evidence>
<feature type="transmembrane region" description="Helical" evidence="14">
    <location>
        <begin position="789"/>
        <end position="812"/>
    </location>
</feature>
<dbReference type="Pfam" id="PF12906">
    <property type="entry name" value="RINGv"/>
    <property type="match status" value="2"/>
</dbReference>
<feature type="compositionally biased region" description="Acidic residues" evidence="13">
    <location>
        <begin position="476"/>
        <end position="487"/>
    </location>
</feature>
<evidence type="ECO:0000256" key="4">
    <source>
        <dbReference type="ARBA" id="ARBA00012483"/>
    </source>
</evidence>
<dbReference type="STRING" id="796604.A0A2X0PPB9"/>
<gene>
    <name evidence="16" type="primary">BQ5605_C048g12357</name>
    <name evidence="16" type="ORF">BQ5605_C048G12357</name>
</gene>
<dbReference type="Gene3D" id="3.30.40.10">
    <property type="entry name" value="Zinc/RING finger domain, C3HC4 (zinc finger)"/>
    <property type="match status" value="1"/>
</dbReference>
<feature type="transmembrane region" description="Helical" evidence="14">
    <location>
        <begin position="879"/>
        <end position="903"/>
    </location>
</feature>
<evidence type="ECO:0000256" key="11">
    <source>
        <dbReference type="ARBA" id="ARBA00022989"/>
    </source>
</evidence>
<feature type="transmembrane region" description="Helical" evidence="14">
    <location>
        <begin position="1355"/>
        <end position="1381"/>
    </location>
</feature>
<protein>
    <recommendedName>
        <fullName evidence="4">RING-type E3 ubiquitin transferase</fullName>
        <ecNumber evidence="4">2.3.2.27</ecNumber>
    </recommendedName>
</protein>
<name>A0A2X0PPB9_9BASI</name>
<feature type="transmembrane region" description="Helical" evidence="14">
    <location>
        <begin position="1203"/>
        <end position="1221"/>
    </location>
</feature>